<keyword evidence="2" id="KW-0808">Transferase</keyword>
<dbReference type="InterPro" id="IPR013216">
    <property type="entry name" value="Methyltransf_11"/>
</dbReference>
<name>A0A7K3LPB4_9ACTN</name>
<evidence type="ECO:0000259" key="1">
    <source>
        <dbReference type="Pfam" id="PF08241"/>
    </source>
</evidence>
<sequence length="270" mass="28572">MSTPSTAAFDTGVKARHRALWVSGDYPAVADVIAALGERLVEATAIGSGDRVLDVAAGAGNVAVPAARTGAHVVASDLTPELLETGRTRHPDLGIIWRTADAEDLPFDDDSFDVVTSCVGVMFTPDHLRSARELVRVSRPGGRIGLINWTPAGFIGRLFAVMKPYAPPLPPGTQPGIRWGDPDYIATLFGDKADLESHAESLTVSAFADGAAFRDFFKAAYGPTVTAYRRIADDAEQVAALDAAMAGLADEAIVDGTMEWEYLITTATAR</sequence>
<dbReference type="AlphaFoldDB" id="A0A7K3LPB4"/>
<dbReference type="PANTHER" id="PTHR43591:SF24">
    <property type="entry name" value="2-METHOXY-6-POLYPRENYL-1,4-BENZOQUINOL METHYLASE, MITOCHONDRIAL"/>
    <property type="match status" value="1"/>
</dbReference>
<dbReference type="GO" id="GO:0032259">
    <property type="term" value="P:methylation"/>
    <property type="evidence" value="ECO:0007669"/>
    <property type="project" value="UniProtKB-KW"/>
</dbReference>
<dbReference type="Proteomes" id="UP000466307">
    <property type="component" value="Unassembled WGS sequence"/>
</dbReference>
<dbReference type="GO" id="GO:0008757">
    <property type="term" value="F:S-adenosylmethionine-dependent methyltransferase activity"/>
    <property type="evidence" value="ECO:0007669"/>
    <property type="project" value="InterPro"/>
</dbReference>
<comment type="caution">
    <text evidence="2">The sequence shown here is derived from an EMBL/GenBank/DDBJ whole genome shotgun (WGS) entry which is preliminary data.</text>
</comment>
<evidence type="ECO:0000313" key="3">
    <source>
        <dbReference type="Proteomes" id="UP000466307"/>
    </source>
</evidence>
<dbReference type="CDD" id="cd02440">
    <property type="entry name" value="AdoMet_MTases"/>
    <property type="match status" value="1"/>
</dbReference>
<dbReference type="Pfam" id="PF08241">
    <property type="entry name" value="Methyltransf_11"/>
    <property type="match status" value="1"/>
</dbReference>
<keyword evidence="3" id="KW-1185">Reference proteome</keyword>
<dbReference type="EMBL" id="JAADZU010000029">
    <property type="protein sequence ID" value="NDK90073.1"/>
    <property type="molecule type" value="Genomic_DNA"/>
</dbReference>
<reference evidence="2 3" key="1">
    <citation type="submission" date="2020-01" db="EMBL/GenBank/DDBJ databases">
        <title>Investigation of new actinobacteria for the biodesulphurisation of diesel fuel.</title>
        <authorList>
            <person name="Athi Narayanan S.M."/>
        </authorList>
    </citation>
    <scope>NUCLEOTIDE SEQUENCE [LARGE SCALE GENOMIC DNA]</scope>
    <source>
        <strain evidence="2 3">213E</strain>
    </source>
</reference>
<gene>
    <name evidence="2" type="ORF">GYA93_10835</name>
</gene>
<dbReference type="RefSeq" id="WP_053777091.1">
    <property type="nucleotide sequence ID" value="NZ_JAADZU010000029.1"/>
</dbReference>
<dbReference type="SUPFAM" id="SSF53335">
    <property type="entry name" value="S-adenosyl-L-methionine-dependent methyltransferases"/>
    <property type="match status" value="1"/>
</dbReference>
<dbReference type="Gene3D" id="3.40.50.150">
    <property type="entry name" value="Vaccinia Virus protein VP39"/>
    <property type="match status" value="1"/>
</dbReference>
<protein>
    <submittedName>
        <fullName evidence="2">Methyltransferase domain-containing protein</fullName>
    </submittedName>
</protein>
<proteinExistence type="predicted"/>
<accession>A0A7K3LPB4</accession>
<keyword evidence="2" id="KW-0489">Methyltransferase</keyword>
<dbReference type="PANTHER" id="PTHR43591">
    <property type="entry name" value="METHYLTRANSFERASE"/>
    <property type="match status" value="1"/>
</dbReference>
<evidence type="ECO:0000313" key="2">
    <source>
        <dbReference type="EMBL" id="NDK90073.1"/>
    </source>
</evidence>
<organism evidence="2 3">
    <name type="scientific">Gordonia desulfuricans</name>
    <dbReference type="NCBI Taxonomy" id="89051"/>
    <lineage>
        <taxon>Bacteria</taxon>
        <taxon>Bacillati</taxon>
        <taxon>Actinomycetota</taxon>
        <taxon>Actinomycetes</taxon>
        <taxon>Mycobacteriales</taxon>
        <taxon>Gordoniaceae</taxon>
        <taxon>Gordonia</taxon>
    </lineage>
</organism>
<dbReference type="InterPro" id="IPR029063">
    <property type="entry name" value="SAM-dependent_MTases_sf"/>
</dbReference>
<feature type="domain" description="Methyltransferase type 11" evidence="1">
    <location>
        <begin position="53"/>
        <end position="144"/>
    </location>
</feature>